<proteinExistence type="predicted"/>
<comment type="caution">
    <text evidence="1">The sequence shown here is derived from an EMBL/GenBank/DDBJ whole genome shotgun (WGS) entry which is preliminary data.</text>
</comment>
<organism evidence="1 2">
    <name type="scientific">Candidatus Vampirococcus lugosii</name>
    <dbReference type="NCBI Taxonomy" id="2789015"/>
    <lineage>
        <taxon>Bacteria</taxon>
        <taxon>Candidatus Absconditibacteriota</taxon>
        <taxon>Vampirococcus</taxon>
    </lineage>
</organism>
<dbReference type="Proteomes" id="UP000680365">
    <property type="component" value="Unassembled WGS sequence"/>
</dbReference>
<dbReference type="RefSeq" id="WP_213348359.1">
    <property type="nucleotide sequence ID" value="NZ_JAEDAM010000008.1"/>
</dbReference>
<accession>A0ABS5QK83</accession>
<gene>
    <name evidence="1" type="ORF">VAMP_12n43</name>
</gene>
<name>A0ABS5QK83_9BACT</name>
<keyword evidence="2" id="KW-1185">Reference proteome</keyword>
<dbReference type="EMBL" id="JAEDAM010000008">
    <property type="protein sequence ID" value="MBS8121660.1"/>
    <property type="molecule type" value="Genomic_DNA"/>
</dbReference>
<protein>
    <submittedName>
        <fullName evidence="1">Uncharacterized protein</fullName>
    </submittedName>
</protein>
<evidence type="ECO:0000313" key="2">
    <source>
        <dbReference type="Proteomes" id="UP000680365"/>
    </source>
</evidence>
<sequence length="265" mass="32644">MNYSSISKKLLKIEEDFKIALHELENDDIFENKTHIIWDREKKNIYKKWKIIKGIFKRLKFMIKLGGLNYFFRKNYNNFLINYYSIKLYYYMLLNIQKTFKYHEKFIRQFLNETYNENYSTIARYVYTPKFLYYLYFPKKIIYSIENKVDKNIIWMIYKDFEIKDKYKFDYKNIYFHVKYKKDNIILKLSKFFGIKISNIRFKFSKKGLINKENTEKFYKIAKAGDILLTRQTFVATNMGIPGFWKHMGMYLGTGEYLQKYISKK</sequence>
<evidence type="ECO:0000313" key="1">
    <source>
        <dbReference type="EMBL" id="MBS8121660.1"/>
    </source>
</evidence>
<reference evidence="1 2" key="1">
    <citation type="journal article" date="2021" name="Nat. Commun.">
        <title>Reductive evolution and unique predatory mode in the CPR bacterium Vampirococcus lugosii.</title>
        <authorList>
            <person name="Moreira D."/>
            <person name="Zivanovic Y."/>
            <person name="Lopez-Archilla A.I."/>
            <person name="Iniesto M."/>
            <person name="Lopez-Garcia P."/>
        </authorList>
    </citation>
    <scope>NUCLEOTIDE SEQUENCE [LARGE SCALE GENOMIC DNA]</scope>
    <source>
        <strain evidence="1">Chiprana</strain>
    </source>
</reference>